<evidence type="ECO:0008006" key="5">
    <source>
        <dbReference type="Google" id="ProtNLM"/>
    </source>
</evidence>
<organism evidence="3 4">
    <name type="scientific">Rhizobium changzhiense</name>
    <dbReference type="NCBI Taxonomy" id="2692317"/>
    <lineage>
        <taxon>Bacteria</taxon>
        <taxon>Pseudomonadati</taxon>
        <taxon>Pseudomonadota</taxon>
        <taxon>Alphaproteobacteria</taxon>
        <taxon>Hyphomicrobiales</taxon>
        <taxon>Rhizobiaceae</taxon>
        <taxon>Rhizobium/Agrobacterium group</taxon>
        <taxon>Rhizobium</taxon>
    </lineage>
</organism>
<keyword evidence="2" id="KW-0732">Signal</keyword>
<comment type="caution">
    <text evidence="3">The sequence shown here is derived from an EMBL/GenBank/DDBJ whole genome shotgun (WGS) entry which is preliminary data.</text>
</comment>
<sequence>MAMANRALLLSLVCMFLAVFLSTSPAQLAGGGRCETPEGMPFTEAARIKLECSSTRPLKDGTNKREFVIKLPSLHQEPERKYPWQEINPLKDPSVFLKSLLAYGIKDNQKIDWRIEDDQSNGWCHAPWFQDARERLRGMTSERRSRARELHVLQAEWRLNWAVGIYNAAACRRLAEVWQDPAFPKTKDFAFPDGAYAIKLLFTQATPSEVPYLAGSLEWEAAIGDAGEVATMRLLQVDVAVKDSRIPGSSGWFFGTFIYDAGIPGNTPYERLAPVGLTWGSDPTLTAFQYEQMGKVATESWVNPEVAEKFFHLPRHNLGLFGRLNGPVDNPKSSCIACHGQALDWGRAIPRGSLAARSALIILPAIPQDASNDGQIGRYFMNLGSSSSVQGTQPLDYSLQVAKGIENFRAWVKADYESMIGSTTDVPMFVFPTDPFEALSLTQSEPSIRAAQPSARTEPAEEVFKR</sequence>
<evidence type="ECO:0000313" key="3">
    <source>
        <dbReference type="EMBL" id="MBA5800330.1"/>
    </source>
</evidence>
<protein>
    <recommendedName>
        <fullName evidence="5">Cytochrome c domain-containing protein</fullName>
    </recommendedName>
</protein>
<dbReference type="Proteomes" id="UP000539787">
    <property type="component" value="Unassembled WGS sequence"/>
</dbReference>
<evidence type="ECO:0000256" key="2">
    <source>
        <dbReference type="SAM" id="SignalP"/>
    </source>
</evidence>
<feature type="region of interest" description="Disordered" evidence="1">
    <location>
        <begin position="443"/>
        <end position="466"/>
    </location>
</feature>
<dbReference type="RefSeq" id="WP_182208038.1">
    <property type="nucleotide sequence ID" value="NZ_JACGBJ010000001.1"/>
</dbReference>
<name>A0ABR6A136_9HYPH</name>
<gene>
    <name evidence="3" type="ORF">HX902_01555</name>
</gene>
<evidence type="ECO:0000256" key="1">
    <source>
        <dbReference type="SAM" id="MobiDB-lite"/>
    </source>
</evidence>
<accession>A0ABR6A136</accession>
<evidence type="ECO:0000313" key="4">
    <source>
        <dbReference type="Proteomes" id="UP000539787"/>
    </source>
</evidence>
<keyword evidence="4" id="KW-1185">Reference proteome</keyword>
<reference evidence="3 4" key="1">
    <citation type="submission" date="2020-07" db="EMBL/GenBank/DDBJ databases">
        <authorList>
            <person name="Sun Q."/>
        </authorList>
    </citation>
    <scope>NUCLEOTIDE SEQUENCE [LARGE SCALE GENOMIC DNA]</scope>
    <source>
        <strain evidence="3 4">WYCCWR 11317</strain>
    </source>
</reference>
<feature type="signal peptide" evidence="2">
    <location>
        <begin position="1"/>
        <end position="29"/>
    </location>
</feature>
<dbReference type="EMBL" id="JACGBJ010000001">
    <property type="protein sequence ID" value="MBA5800330.1"/>
    <property type="molecule type" value="Genomic_DNA"/>
</dbReference>
<proteinExistence type="predicted"/>
<feature type="chain" id="PRO_5046656864" description="Cytochrome c domain-containing protein" evidence="2">
    <location>
        <begin position="30"/>
        <end position="466"/>
    </location>
</feature>